<gene>
    <name evidence="5" type="ORF">BJF91_02840</name>
    <name evidence="4" type="ORF">GGQ71_004487</name>
</gene>
<reference evidence="5 6" key="1">
    <citation type="submission" date="2016-09" db="EMBL/GenBank/DDBJ databases">
        <title>Rhizobium oryziradicis sp. nov., isolated from the root of rice.</title>
        <authorList>
            <person name="Zhao J."/>
            <person name="Zhang X."/>
        </authorList>
    </citation>
    <scope>NUCLEOTIDE SEQUENCE [LARGE SCALE GENOMIC DNA]</scope>
    <source>
        <strain evidence="5 6">14971</strain>
    </source>
</reference>
<dbReference type="OrthoDB" id="9816088at2"/>
<reference evidence="4 7" key="2">
    <citation type="submission" date="2020-08" db="EMBL/GenBank/DDBJ databases">
        <title>Genomic Encyclopedia of Type Strains, Phase IV (KMG-IV): sequencing the most valuable type-strain genomes for metagenomic binning, comparative biology and taxonomic classification.</title>
        <authorList>
            <person name="Goeker M."/>
        </authorList>
    </citation>
    <scope>NUCLEOTIDE SEQUENCE [LARGE SCALE GENOMIC DNA]</scope>
    <source>
        <strain evidence="4 7">DSM 100021</strain>
    </source>
</reference>
<evidence type="ECO:0000256" key="1">
    <source>
        <dbReference type="SAM" id="MobiDB-lite"/>
    </source>
</evidence>
<evidence type="ECO:0000313" key="4">
    <source>
        <dbReference type="EMBL" id="MBB4010189.1"/>
    </source>
</evidence>
<keyword evidence="2" id="KW-1133">Transmembrane helix</keyword>
<feature type="transmembrane region" description="Helical" evidence="2">
    <location>
        <begin position="21"/>
        <end position="44"/>
    </location>
</feature>
<feature type="compositionally biased region" description="Basic and acidic residues" evidence="1">
    <location>
        <begin position="360"/>
        <end position="369"/>
    </location>
</feature>
<proteinExistence type="predicted"/>
<evidence type="ECO:0000313" key="7">
    <source>
        <dbReference type="Proteomes" id="UP000544107"/>
    </source>
</evidence>
<evidence type="ECO:0000259" key="3">
    <source>
        <dbReference type="Pfam" id="PF10908"/>
    </source>
</evidence>
<keyword evidence="6" id="KW-1185">Reference proteome</keyword>
<evidence type="ECO:0000313" key="5">
    <source>
        <dbReference type="EMBL" id="OLP52188.1"/>
    </source>
</evidence>
<evidence type="ECO:0000313" key="6">
    <source>
        <dbReference type="Proteomes" id="UP000185598"/>
    </source>
</evidence>
<keyword evidence="2" id="KW-0812">Transmembrane</keyword>
<feature type="region of interest" description="Disordered" evidence="1">
    <location>
        <begin position="273"/>
        <end position="299"/>
    </location>
</feature>
<evidence type="ECO:0000256" key="2">
    <source>
        <dbReference type="SAM" id="Phobius"/>
    </source>
</evidence>
<dbReference type="RefSeq" id="WP_075612717.1">
    <property type="nucleotide sequence ID" value="NZ_JACIED010000007.1"/>
</dbReference>
<organism evidence="5 6">
    <name type="scientific">Allorhizobium taibaishanense</name>
    <dbReference type="NCBI Taxonomy" id="887144"/>
    <lineage>
        <taxon>Bacteria</taxon>
        <taxon>Pseudomonadati</taxon>
        <taxon>Pseudomonadota</taxon>
        <taxon>Alphaproteobacteria</taxon>
        <taxon>Hyphomicrobiales</taxon>
        <taxon>Rhizobiaceae</taxon>
        <taxon>Rhizobium/Agrobacterium group</taxon>
        <taxon>Allorhizobium</taxon>
    </lineage>
</organism>
<comment type="caution">
    <text evidence="5">The sequence shown here is derived from an EMBL/GenBank/DDBJ whole genome shotgun (WGS) entry which is preliminary data.</text>
</comment>
<dbReference type="InterPro" id="IPR021225">
    <property type="entry name" value="Tlde1_dom"/>
</dbReference>
<sequence length="468" mass="49577">MAFAVDFFPGTDRSGRATSVLLPKLMSGAALVGGGLAAGLWVAVTFSTLHGFSFSQTSASAPFARDLASEFRQSLMLPKPPLSVASHTNGRSVEAVKQKMAEVRQEMAALTAPASKPLDQAGRAILEQALAVSIAERALAQRWSNDTGSEVAEAALKQPASQPQVQNVAQATPQPSAPATPAMPPQQVAEAILKTAPPLGAINQQLPAQLQPVSTLVADRGPVAPAPTAAAATIAAAAPPVKPTEMAMLPETVPAPLRRPKGDPFREVLVGTKAEADADNDSTQKTEPKTIPLKSAPEKNAPKTVLAYARSQETMDDDESPSIFRKRASLPGRGSGVAVYDISSATVYLPSGEKLTAHSGRGENRDNPRSAHIKNRGVTPPNIYRLSPRESLFHGVEALRMTPVGGNSMYGRDGFLAHTFMLRIRGDSSGCVVFQDYPRFLAAYKRGEIRTLIVLPTVAELPKYMAKL</sequence>
<feature type="domain" description="Tlde1" evidence="3">
    <location>
        <begin position="354"/>
        <end position="456"/>
    </location>
</feature>
<dbReference type="EMBL" id="MKIN01000016">
    <property type="protein sequence ID" value="OLP52188.1"/>
    <property type="molecule type" value="Genomic_DNA"/>
</dbReference>
<dbReference type="STRING" id="887144.BJF91_02840"/>
<feature type="region of interest" description="Disordered" evidence="1">
    <location>
        <begin position="157"/>
        <end position="183"/>
    </location>
</feature>
<name>A0A1Q9ABE8_9HYPH</name>
<dbReference type="Proteomes" id="UP000544107">
    <property type="component" value="Unassembled WGS sequence"/>
</dbReference>
<dbReference type="Proteomes" id="UP000185598">
    <property type="component" value="Unassembled WGS sequence"/>
</dbReference>
<keyword evidence="2" id="KW-0472">Membrane</keyword>
<dbReference type="EMBL" id="JACIED010000007">
    <property type="protein sequence ID" value="MBB4010189.1"/>
    <property type="molecule type" value="Genomic_DNA"/>
</dbReference>
<protein>
    <recommendedName>
        <fullName evidence="3">Tlde1 domain-containing protein</fullName>
    </recommendedName>
</protein>
<accession>A0A1Q9ABE8</accession>
<dbReference type="AlphaFoldDB" id="A0A1Q9ABE8"/>
<feature type="region of interest" description="Disordered" evidence="1">
    <location>
        <begin position="354"/>
        <end position="380"/>
    </location>
</feature>
<dbReference type="Pfam" id="PF10908">
    <property type="entry name" value="Tlde1_dom"/>
    <property type="match status" value="1"/>
</dbReference>